<dbReference type="Proteomes" id="UP000343317">
    <property type="component" value="Unassembled WGS sequence"/>
</dbReference>
<keyword evidence="3" id="KW-1185">Reference proteome</keyword>
<protein>
    <submittedName>
        <fullName evidence="2">Uncharacterized protein</fullName>
    </submittedName>
</protein>
<name>A0A5E4WI92_9BURK</name>
<evidence type="ECO:0000313" key="3">
    <source>
        <dbReference type="Proteomes" id="UP000343317"/>
    </source>
</evidence>
<feature type="region of interest" description="Disordered" evidence="1">
    <location>
        <begin position="1"/>
        <end position="20"/>
    </location>
</feature>
<evidence type="ECO:0000313" key="2">
    <source>
        <dbReference type="EMBL" id="VVE24358.1"/>
    </source>
</evidence>
<sequence length="88" mass="9988">MPPPAQILRKETGTGRGRATVTTEMLREWQRLGEQRMDEAGKLDGVARQYGVASNTRKNYLRADGKLTKRAEDQLRKDGEGKDRCKLK</sequence>
<dbReference type="RefSeq" id="WP_217427038.1">
    <property type="nucleotide sequence ID" value="NZ_CABPSM010000009.1"/>
</dbReference>
<accession>A0A5E4WI92</accession>
<dbReference type="AlphaFoldDB" id="A0A5E4WI92"/>
<dbReference type="EMBL" id="CABPSM010000009">
    <property type="protein sequence ID" value="VVE24358.1"/>
    <property type="molecule type" value="Genomic_DNA"/>
</dbReference>
<gene>
    <name evidence="2" type="ORF">PHO31112_03300</name>
</gene>
<organism evidence="2 3">
    <name type="scientific">Pandoraea horticolens</name>
    <dbReference type="NCBI Taxonomy" id="2508298"/>
    <lineage>
        <taxon>Bacteria</taxon>
        <taxon>Pseudomonadati</taxon>
        <taxon>Pseudomonadota</taxon>
        <taxon>Betaproteobacteria</taxon>
        <taxon>Burkholderiales</taxon>
        <taxon>Burkholderiaceae</taxon>
        <taxon>Pandoraea</taxon>
    </lineage>
</organism>
<proteinExistence type="predicted"/>
<reference evidence="2 3" key="1">
    <citation type="submission" date="2019-08" db="EMBL/GenBank/DDBJ databases">
        <authorList>
            <person name="Peeters C."/>
        </authorList>
    </citation>
    <scope>NUCLEOTIDE SEQUENCE [LARGE SCALE GENOMIC DNA]</scope>
    <source>
        <strain evidence="2 3">LMG 31112</strain>
    </source>
</reference>
<evidence type="ECO:0000256" key="1">
    <source>
        <dbReference type="SAM" id="MobiDB-lite"/>
    </source>
</evidence>